<feature type="compositionally biased region" description="Pro residues" evidence="5">
    <location>
        <begin position="582"/>
        <end position="603"/>
    </location>
</feature>
<feature type="region of interest" description="Disordered" evidence="5">
    <location>
        <begin position="575"/>
        <end position="633"/>
    </location>
</feature>
<name>A0ABD3MBS5_9STRA</name>
<proteinExistence type="inferred from homology"/>
<dbReference type="Gene3D" id="1.10.10.10">
    <property type="entry name" value="Winged helix-like DNA-binding domain superfamily/Winged helix DNA-binding domain"/>
    <property type="match status" value="1"/>
</dbReference>
<comment type="subcellular location">
    <subcellularLocation>
        <location evidence="1">Nucleus</location>
    </subcellularLocation>
</comment>
<evidence type="ECO:0000313" key="8">
    <source>
        <dbReference type="Proteomes" id="UP001530293"/>
    </source>
</evidence>
<feature type="compositionally biased region" description="Gly residues" evidence="5">
    <location>
        <begin position="431"/>
        <end position="447"/>
    </location>
</feature>
<sequence>MNVAVATMQQYVDHSYNDFGMVDDDELRQLDENASLLPPAPADSNVASARDKLSRMGCTYGPMKKNSGGVVQPFPGKLLDLLDGTGFSEIIDWMPHGRAFLVKKPKLFTSHVLPNYFKQSKFLSFTRQLNLWGFKRITRGVDAGAYYHELFLRGRPYLAMRMKRQKIKGTGMKLIPNPDAEPNFYEDWPHVPKLTSGSKRRVAAVLPTQPLLQPSVTAALPVERLGLQQMMTSRPIIHNNSGRGGNDLLNALLQQHHQLQQQLQQLQMAAAAGGGGGGGGTILGQQQEQSSISGNSPELVDASSSNEPVHEINSLKFGSGSSIAAAAGGRGGLSAITAAASAAVAASDSPYTSTLHLPKDITNLSTARQRQSIFPPTTYYPQQLQPAMNYDNPLQSTSAAAASPDGGMSLFDSASRYCYLEQHHPSLAGNHQGGGGGGGSDDAGGGIEAVGRLTPNDLSAVIQNRSHPQGLSALGITGGVYPLIHQQLSPSDRLLVMERFAQQQQQRGGHGDQQQDDSMSSFLSRARLFNELASSTGPTLSPLPPLGGGGAAAAATTDGVVQALPDQVFELKAGNNNNAIMPQPPSYPHPPVIEAPPPHPPPTTRLSSPLGVGNSSTLGNDDGPPPPPPRQDQFVARYNPVKPSSVVDTLREASHLEVLALAQRAKARSMVSGVVGGTVPTSPPEKSPMKIKPQQEATIIPLMAAAAAAAPMVEKKRPSLGRPFGRKAS</sequence>
<dbReference type="GO" id="GO:0003677">
    <property type="term" value="F:DNA binding"/>
    <property type="evidence" value="ECO:0007669"/>
    <property type="project" value="UniProtKB-KW"/>
</dbReference>
<dbReference type="SUPFAM" id="SSF46785">
    <property type="entry name" value="Winged helix' DNA-binding domain"/>
    <property type="match status" value="1"/>
</dbReference>
<evidence type="ECO:0000259" key="6">
    <source>
        <dbReference type="SMART" id="SM00415"/>
    </source>
</evidence>
<feature type="compositionally biased region" description="Polar residues" evidence="5">
    <location>
        <begin position="290"/>
        <end position="304"/>
    </location>
</feature>
<reference evidence="7 8" key="1">
    <citation type="submission" date="2024-10" db="EMBL/GenBank/DDBJ databases">
        <title>Updated reference genomes for cyclostephanoid diatoms.</title>
        <authorList>
            <person name="Roberts W.R."/>
            <person name="Alverson A.J."/>
        </authorList>
    </citation>
    <scope>NUCLEOTIDE SEQUENCE [LARGE SCALE GENOMIC DNA]</scope>
    <source>
        <strain evidence="7 8">AJA232-27</strain>
    </source>
</reference>
<accession>A0ABD3MBS5</accession>
<gene>
    <name evidence="7" type="ORF">ACHAWU_007398</name>
</gene>
<organism evidence="7 8">
    <name type="scientific">Discostella pseudostelligera</name>
    <dbReference type="NCBI Taxonomy" id="259834"/>
    <lineage>
        <taxon>Eukaryota</taxon>
        <taxon>Sar</taxon>
        <taxon>Stramenopiles</taxon>
        <taxon>Ochrophyta</taxon>
        <taxon>Bacillariophyta</taxon>
        <taxon>Coscinodiscophyceae</taxon>
        <taxon>Thalassiosirophycidae</taxon>
        <taxon>Stephanodiscales</taxon>
        <taxon>Stephanodiscaceae</taxon>
        <taxon>Discostella</taxon>
    </lineage>
</organism>
<evidence type="ECO:0000256" key="5">
    <source>
        <dbReference type="SAM" id="MobiDB-lite"/>
    </source>
</evidence>
<keyword evidence="8" id="KW-1185">Reference proteome</keyword>
<dbReference type="Proteomes" id="UP001530293">
    <property type="component" value="Unassembled WGS sequence"/>
</dbReference>
<dbReference type="FunFam" id="1.10.10.10:FF:000479">
    <property type="entry name" value="Predicted protein"/>
    <property type="match status" value="1"/>
</dbReference>
<dbReference type="InterPro" id="IPR036388">
    <property type="entry name" value="WH-like_DNA-bd_sf"/>
</dbReference>
<evidence type="ECO:0000313" key="7">
    <source>
        <dbReference type="EMBL" id="KAL3761439.1"/>
    </source>
</evidence>
<dbReference type="PANTHER" id="PTHR10015">
    <property type="entry name" value="HEAT SHOCK TRANSCRIPTION FACTOR"/>
    <property type="match status" value="1"/>
</dbReference>
<feature type="domain" description="HSF-type DNA-binding" evidence="6">
    <location>
        <begin position="70"/>
        <end position="165"/>
    </location>
</feature>
<evidence type="ECO:0000256" key="2">
    <source>
        <dbReference type="ARBA" id="ARBA00023125"/>
    </source>
</evidence>
<dbReference type="InterPro" id="IPR036390">
    <property type="entry name" value="WH_DNA-bd_sf"/>
</dbReference>
<dbReference type="GO" id="GO:0005634">
    <property type="term" value="C:nucleus"/>
    <property type="evidence" value="ECO:0007669"/>
    <property type="project" value="UniProtKB-SubCell"/>
</dbReference>
<dbReference type="AlphaFoldDB" id="A0ABD3MBS5"/>
<feature type="compositionally biased region" description="Gly residues" evidence="5">
    <location>
        <begin position="272"/>
        <end position="282"/>
    </location>
</feature>
<feature type="region of interest" description="Disordered" evidence="5">
    <location>
        <begin position="270"/>
        <end position="304"/>
    </location>
</feature>
<comment type="similarity">
    <text evidence="4">Belongs to the HSF family.</text>
</comment>
<dbReference type="InterPro" id="IPR000232">
    <property type="entry name" value="HSF_DNA-bd"/>
</dbReference>
<keyword evidence="2" id="KW-0238">DNA-binding</keyword>
<keyword evidence="3" id="KW-0539">Nucleus</keyword>
<evidence type="ECO:0000256" key="4">
    <source>
        <dbReference type="RuleBase" id="RU004020"/>
    </source>
</evidence>
<evidence type="ECO:0000256" key="3">
    <source>
        <dbReference type="ARBA" id="ARBA00023242"/>
    </source>
</evidence>
<dbReference type="PANTHER" id="PTHR10015:SF206">
    <property type="entry name" value="HSF-TYPE DNA-BINDING DOMAIN-CONTAINING PROTEIN"/>
    <property type="match status" value="1"/>
</dbReference>
<dbReference type="EMBL" id="JALLBG020000150">
    <property type="protein sequence ID" value="KAL3761439.1"/>
    <property type="molecule type" value="Genomic_DNA"/>
</dbReference>
<dbReference type="PRINTS" id="PR00056">
    <property type="entry name" value="HSFDOMAIN"/>
</dbReference>
<dbReference type="Pfam" id="PF00447">
    <property type="entry name" value="HSF_DNA-bind"/>
    <property type="match status" value="1"/>
</dbReference>
<protein>
    <recommendedName>
        <fullName evidence="6">HSF-type DNA-binding domain-containing protein</fullName>
    </recommendedName>
</protein>
<comment type="caution">
    <text evidence="7">The sequence shown here is derived from an EMBL/GenBank/DDBJ whole genome shotgun (WGS) entry which is preliminary data.</text>
</comment>
<dbReference type="SMART" id="SM00415">
    <property type="entry name" value="HSF"/>
    <property type="match status" value="1"/>
</dbReference>
<evidence type="ECO:0000256" key="1">
    <source>
        <dbReference type="ARBA" id="ARBA00004123"/>
    </source>
</evidence>
<feature type="region of interest" description="Disordered" evidence="5">
    <location>
        <begin position="428"/>
        <end position="447"/>
    </location>
</feature>